<reference evidence="4 5" key="1">
    <citation type="submission" date="2009-02" db="EMBL/GenBank/DDBJ databases">
        <title>Annotation of Streptomyces hygroscopicus strain ATCC 53653.</title>
        <authorList>
            <consortium name="The Broad Institute Genome Sequencing Platform"/>
            <consortium name="Broad Institute Microbial Sequencing Center"/>
            <person name="Fischbach M."/>
            <person name="Godfrey P."/>
            <person name="Ward D."/>
            <person name="Young S."/>
            <person name="Zeng Q."/>
            <person name="Koehrsen M."/>
            <person name="Alvarado L."/>
            <person name="Berlin A.M."/>
            <person name="Bochicchio J."/>
            <person name="Borenstein D."/>
            <person name="Chapman S.B."/>
            <person name="Chen Z."/>
            <person name="Engels R."/>
            <person name="Freedman E."/>
            <person name="Gellesch M."/>
            <person name="Goldberg J."/>
            <person name="Griggs A."/>
            <person name="Gujja S."/>
            <person name="Heilman E.R."/>
            <person name="Heiman D.I."/>
            <person name="Hepburn T.A."/>
            <person name="Howarth C."/>
            <person name="Jen D."/>
            <person name="Larson L."/>
            <person name="Lewis B."/>
            <person name="Mehta T."/>
            <person name="Park D."/>
            <person name="Pearson M."/>
            <person name="Richards J."/>
            <person name="Roberts A."/>
            <person name="Saif S."/>
            <person name="Shea T.D."/>
            <person name="Shenoy N."/>
            <person name="Sisk P."/>
            <person name="Stolte C."/>
            <person name="Sykes S.N."/>
            <person name="Thomson T."/>
            <person name="Walk T."/>
            <person name="White J."/>
            <person name="Yandava C."/>
            <person name="Straight P."/>
            <person name="Clardy J."/>
            <person name="Hung D."/>
            <person name="Kolter R."/>
            <person name="Mekalanos J."/>
            <person name="Walker S."/>
            <person name="Walsh C.T."/>
            <person name="Wieland-Brown L.C."/>
            <person name="Haas B."/>
            <person name="Nusbaum C."/>
            <person name="Birren B."/>
        </authorList>
    </citation>
    <scope>NUCLEOTIDE SEQUENCE [LARGE SCALE GENOMIC DNA]</scope>
    <source>
        <strain evidence="4 5">ATCC 53653</strain>
    </source>
</reference>
<evidence type="ECO:0000259" key="3">
    <source>
        <dbReference type="SMART" id="SM00822"/>
    </source>
</evidence>
<gene>
    <name evidence="4" type="ORF">SSOG_07568</name>
</gene>
<evidence type="ECO:0000256" key="1">
    <source>
        <dbReference type="ARBA" id="ARBA00022679"/>
    </source>
</evidence>
<dbReference type="AlphaFoldDB" id="D9WMI8"/>
<dbReference type="InterPro" id="IPR050091">
    <property type="entry name" value="PKS_NRPS_Biosynth_Enz"/>
</dbReference>
<dbReference type="InterPro" id="IPR013968">
    <property type="entry name" value="PKS_KR"/>
</dbReference>
<keyword evidence="1" id="KW-0808">Transferase</keyword>
<dbReference type="GO" id="GO:0006633">
    <property type="term" value="P:fatty acid biosynthetic process"/>
    <property type="evidence" value="ECO:0007669"/>
    <property type="project" value="TreeGrafter"/>
</dbReference>
<dbReference type="EMBL" id="GG657754">
    <property type="protein sequence ID" value="EFL27854.1"/>
    <property type="molecule type" value="Genomic_DNA"/>
</dbReference>
<protein>
    <submittedName>
        <fullName evidence="4">Putative type I polyketide synthase</fullName>
    </submittedName>
</protein>
<dbReference type="Proteomes" id="UP000003963">
    <property type="component" value="Unassembled WGS sequence"/>
</dbReference>
<dbReference type="Pfam" id="PF08659">
    <property type="entry name" value="KR"/>
    <property type="match status" value="1"/>
</dbReference>
<evidence type="ECO:0000313" key="5">
    <source>
        <dbReference type="Proteomes" id="UP000003963"/>
    </source>
</evidence>
<evidence type="ECO:0000313" key="4">
    <source>
        <dbReference type="EMBL" id="EFL27854.1"/>
    </source>
</evidence>
<feature type="domain" description="Ketoreductase" evidence="3">
    <location>
        <begin position="1"/>
        <end position="143"/>
    </location>
</feature>
<keyword evidence="5" id="KW-1185">Reference proteome</keyword>
<keyword evidence="2" id="KW-0511">Multifunctional enzyme</keyword>
<organism evidence="4 5">
    <name type="scientific">Streptomyces himastatinicus ATCC 53653</name>
    <dbReference type="NCBI Taxonomy" id="457427"/>
    <lineage>
        <taxon>Bacteria</taxon>
        <taxon>Bacillati</taxon>
        <taxon>Actinomycetota</taxon>
        <taxon>Actinomycetes</taxon>
        <taxon>Kitasatosporales</taxon>
        <taxon>Streptomycetaceae</taxon>
        <taxon>Streptomyces</taxon>
        <taxon>Streptomyces violaceusniger group</taxon>
    </lineage>
</organism>
<dbReference type="SUPFAM" id="SSF51735">
    <property type="entry name" value="NAD(P)-binding Rossmann-fold domains"/>
    <property type="match status" value="1"/>
</dbReference>
<proteinExistence type="predicted"/>
<dbReference type="InterPro" id="IPR057326">
    <property type="entry name" value="KR_dom"/>
</dbReference>
<accession>D9WMI8</accession>
<dbReference type="GO" id="GO:0004312">
    <property type="term" value="F:fatty acid synthase activity"/>
    <property type="evidence" value="ECO:0007669"/>
    <property type="project" value="TreeGrafter"/>
</dbReference>
<dbReference type="SMART" id="SM00822">
    <property type="entry name" value="PKS_KR"/>
    <property type="match status" value="1"/>
</dbReference>
<dbReference type="HOGENOM" id="CLU_081454_1_0_11"/>
<sequence>GTVLVTGASGTLGQLVLRRLVSEHGVRNVLLLSRSGGEAPEDLVERGVRVQSVACDAADREQLARALARIPAEHPLTAVVHTAGVLDDGVLEALTPERLATVLRPKADAVGALHELTADADLAAFVVFSSVAGVLGSPGQANYA</sequence>
<name>D9WMI8_9ACTN</name>
<feature type="non-terminal residue" evidence="4">
    <location>
        <position position="144"/>
    </location>
</feature>
<dbReference type="PANTHER" id="PTHR43775">
    <property type="entry name" value="FATTY ACID SYNTHASE"/>
    <property type="match status" value="1"/>
</dbReference>
<dbReference type="PANTHER" id="PTHR43775:SF51">
    <property type="entry name" value="INACTIVE PHENOLPHTHIOCEROL SYNTHESIS POLYKETIDE SYNTHASE TYPE I PKS1-RELATED"/>
    <property type="match status" value="1"/>
</dbReference>
<dbReference type="InterPro" id="IPR036291">
    <property type="entry name" value="NAD(P)-bd_dom_sf"/>
</dbReference>
<dbReference type="STRING" id="457427.SSOG_07568"/>
<feature type="non-terminal residue" evidence="4">
    <location>
        <position position="1"/>
    </location>
</feature>
<dbReference type="Gene3D" id="3.40.50.720">
    <property type="entry name" value="NAD(P)-binding Rossmann-like Domain"/>
    <property type="match status" value="1"/>
</dbReference>
<evidence type="ECO:0000256" key="2">
    <source>
        <dbReference type="ARBA" id="ARBA00023268"/>
    </source>
</evidence>